<dbReference type="GO" id="GO:0016289">
    <property type="term" value="F:acyl-CoA hydrolase activity"/>
    <property type="evidence" value="ECO:0007669"/>
    <property type="project" value="UniProtKB-ARBA"/>
</dbReference>
<proteinExistence type="predicted"/>
<evidence type="ECO:0000259" key="2">
    <source>
        <dbReference type="Pfam" id="PF03061"/>
    </source>
</evidence>
<keyword evidence="4" id="KW-1185">Reference proteome</keyword>
<gene>
    <name evidence="3" type="ORF">FY036_07270</name>
</gene>
<dbReference type="NCBIfam" id="TIGR00369">
    <property type="entry name" value="unchar_dom_1"/>
    <property type="match status" value="1"/>
</dbReference>
<dbReference type="SUPFAM" id="SSF54637">
    <property type="entry name" value="Thioesterase/thiol ester dehydrase-isomerase"/>
    <property type="match status" value="1"/>
</dbReference>
<protein>
    <submittedName>
        <fullName evidence="3">PaaI family thioesterase</fullName>
    </submittedName>
</protein>
<dbReference type="InterPro" id="IPR029069">
    <property type="entry name" value="HotDog_dom_sf"/>
</dbReference>
<reference evidence="3 4" key="1">
    <citation type="submission" date="2019-08" db="EMBL/GenBank/DDBJ databases">
        <authorList>
            <person name="Seo Y.L."/>
        </authorList>
    </citation>
    <scope>NUCLEOTIDE SEQUENCE [LARGE SCALE GENOMIC DNA]</scope>
    <source>
        <strain evidence="3 4">MaA-C15</strain>
    </source>
</reference>
<evidence type="ECO:0000313" key="3">
    <source>
        <dbReference type="EMBL" id="TYR33385.1"/>
    </source>
</evidence>
<evidence type="ECO:0000313" key="4">
    <source>
        <dbReference type="Proteomes" id="UP000323258"/>
    </source>
</evidence>
<comment type="caution">
    <text evidence="3">The sequence shown here is derived from an EMBL/GenBank/DDBJ whole genome shotgun (WGS) entry which is preliminary data.</text>
</comment>
<dbReference type="Pfam" id="PF03061">
    <property type="entry name" value="4HBT"/>
    <property type="match status" value="1"/>
</dbReference>
<dbReference type="CDD" id="cd03443">
    <property type="entry name" value="PaaI_thioesterase"/>
    <property type="match status" value="1"/>
</dbReference>
<dbReference type="OrthoDB" id="32575at2"/>
<keyword evidence="1" id="KW-0378">Hydrolase</keyword>
<accession>A0A5D4H1J1</accession>
<dbReference type="Gene3D" id="3.10.129.10">
    <property type="entry name" value="Hotdog Thioesterase"/>
    <property type="match status" value="1"/>
</dbReference>
<name>A0A5D4H1J1_9HYPH</name>
<organism evidence="3 4">
    <name type="scientific">Neoaquamicrobium microcysteis</name>
    <dbReference type="NCBI Taxonomy" id="2682781"/>
    <lineage>
        <taxon>Bacteria</taxon>
        <taxon>Pseudomonadati</taxon>
        <taxon>Pseudomonadota</taxon>
        <taxon>Alphaproteobacteria</taxon>
        <taxon>Hyphomicrobiales</taxon>
        <taxon>Phyllobacteriaceae</taxon>
        <taxon>Neoaquamicrobium</taxon>
    </lineage>
</organism>
<sequence>MDPIAELIAQDIADDPPPGFHRIPIGGGFNLFIGAIYGRVRDGKLALGMRIKPRLLNPHQTLHGGVVACFADMQAYVAQREGGVPDHLTPTISMSIDYLEPIVSGNWLQADTSLLKATRNLLFTQTVGAVADRPVFRSSCVYKIGPKSIYPGSTLAGFFESLEEKS</sequence>
<dbReference type="EMBL" id="VSZS01000059">
    <property type="protein sequence ID" value="TYR33385.1"/>
    <property type="molecule type" value="Genomic_DNA"/>
</dbReference>
<dbReference type="Proteomes" id="UP000323258">
    <property type="component" value="Unassembled WGS sequence"/>
</dbReference>
<dbReference type="InterPro" id="IPR006683">
    <property type="entry name" value="Thioestr_dom"/>
</dbReference>
<dbReference type="AlphaFoldDB" id="A0A5D4H1J1"/>
<evidence type="ECO:0000256" key="1">
    <source>
        <dbReference type="ARBA" id="ARBA00022801"/>
    </source>
</evidence>
<dbReference type="InterPro" id="IPR003736">
    <property type="entry name" value="PAAI_dom"/>
</dbReference>
<reference evidence="3 4" key="2">
    <citation type="submission" date="2019-09" db="EMBL/GenBank/DDBJ databases">
        <title>Mesorhizobium sp. MaA-C15 isolated from Microcystis aeruginosa.</title>
        <authorList>
            <person name="Jeong S.E."/>
            <person name="Jin H.M."/>
            <person name="Jeon C.O."/>
        </authorList>
    </citation>
    <scope>NUCLEOTIDE SEQUENCE [LARGE SCALE GENOMIC DNA]</scope>
    <source>
        <strain evidence="3 4">MaA-C15</strain>
    </source>
</reference>
<dbReference type="RefSeq" id="WP_148914060.1">
    <property type="nucleotide sequence ID" value="NZ_VSZS01000059.1"/>
</dbReference>
<feature type="domain" description="Thioesterase" evidence="2">
    <location>
        <begin position="59"/>
        <end position="124"/>
    </location>
</feature>